<feature type="transmembrane region" description="Helical" evidence="2">
    <location>
        <begin position="41"/>
        <end position="59"/>
    </location>
</feature>
<proteinExistence type="predicted"/>
<evidence type="ECO:0000256" key="1">
    <source>
        <dbReference type="SAM" id="MobiDB-lite"/>
    </source>
</evidence>
<keyword evidence="2" id="KW-0812">Transmembrane</keyword>
<gene>
    <name evidence="3" type="ORF">GGX14DRAFT_545071</name>
</gene>
<dbReference type="AlphaFoldDB" id="A0AAD6V4I8"/>
<keyword evidence="2" id="KW-1133">Transmembrane helix</keyword>
<feature type="region of interest" description="Disordered" evidence="1">
    <location>
        <begin position="1"/>
        <end position="23"/>
    </location>
</feature>
<protein>
    <submittedName>
        <fullName evidence="3">Uncharacterized protein</fullName>
    </submittedName>
</protein>
<evidence type="ECO:0000256" key="2">
    <source>
        <dbReference type="SAM" id="Phobius"/>
    </source>
</evidence>
<keyword evidence="2" id="KW-0472">Membrane</keyword>
<sequence>MDASQPLLPPTSSAPPQYSTVDAPPRPLPARPCRCSCCRTFILVFMLVTALLVVLAAVWPTPPTLADQISEAIPAALRTQSCLSGSTSTIKTYTFALPLYPETTVVMSRYRLRPYSRNEELLGGNIRITTSANLPLHTAYVIVTPSSLGHATVCSLVPKVDNGTSISSFGVFATGPNGASSPNLNITLILPASTAIQGLQTTLPNFAYDVDDLVGAGVSIRVALITGGEKAITVQSISGQDRLLLLTWNAGVSVNFARSPVLDVSTGASLSPSSPRTNASISGTYVGTWVRLITSNSPIDAHVQLLGSSGTVDAYTANASLALSILPPQQEEKSDKAMKLRLRAATADAAATVRLPPAYEGTFRLSGESVRVQEPRGDGDARKLEYYYDGPLLGVNADEGEANTDAEGRVLSGAVYLTDEGIERGWVSVTSTGGGVRLIL</sequence>
<evidence type="ECO:0000313" key="4">
    <source>
        <dbReference type="Proteomes" id="UP001219525"/>
    </source>
</evidence>
<evidence type="ECO:0000313" key="3">
    <source>
        <dbReference type="EMBL" id="KAJ7199382.1"/>
    </source>
</evidence>
<dbReference type="EMBL" id="JARJCW010000068">
    <property type="protein sequence ID" value="KAJ7199382.1"/>
    <property type="molecule type" value="Genomic_DNA"/>
</dbReference>
<name>A0AAD6V4I8_9AGAR</name>
<dbReference type="Proteomes" id="UP001219525">
    <property type="component" value="Unassembled WGS sequence"/>
</dbReference>
<comment type="caution">
    <text evidence="3">The sequence shown here is derived from an EMBL/GenBank/DDBJ whole genome shotgun (WGS) entry which is preliminary data.</text>
</comment>
<reference evidence="3" key="1">
    <citation type="submission" date="2023-03" db="EMBL/GenBank/DDBJ databases">
        <title>Massive genome expansion in bonnet fungi (Mycena s.s.) driven by repeated elements and novel gene families across ecological guilds.</title>
        <authorList>
            <consortium name="Lawrence Berkeley National Laboratory"/>
            <person name="Harder C.B."/>
            <person name="Miyauchi S."/>
            <person name="Viragh M."/>
            <person name="Kuo A."/>
            <person name="Thoen E."/>
            <person name="Andreopoulos B."/>
            <person name="Lu D."/>
            <person name="Skrede I."/>
            <person name="Drula E."/>
            <person name="Henrissat B."/>
            <person name="Morin E."/>
            <person name="Kohler A."/>
            <person name="Barry K."/>
            <person name="LaButti K."/>
            <person name="Morin E."/>
            <person name="Salamov A."/>
            <person name="Lipzen A."/>
            <person name="Mereny Z."/>
            <person name="Hegedus B."/>
            <person name="Baldrian P."/>
            <person name="Stursova M."/>
            <person name="Weitz H."/>
            <person name="Taylor A."/>
            <person name="Grigoriev I.V."/>
            <person name="Nagy L.G."/>
            <person name="Martin F."/>
            <person name="Kauserud H."/>
        </authorList>
    </citation>
    <scope>NUCLEOTIDE SEQUENCE</scope>
    <source>
        <strain evidence="3">9144</strain>
    </source>
</reference>
<accession>A0AAD6V4I8</accession>
<organism evidence="3 4">
    <name type="scientific">Mycena pura</name>
    <dbReference type="NCBI Taxonomy" id="153505"/>
    <lineage>
        <taxon>Eukaryota</taxon>
        <taxon>Fungi</taxon>
        <taxon>Dikarya</taxon>
        <taxon>Basidiomycota</taxon>
        <taxon>Agaricomycotina</taxon>
        <taxon>Agaricomycetes</taxon>
        <taxon>Agaricomycetidae</taxon>
        <taxon>Agaricales</taxon>
        <taxon>Marasmiineae</taxon>
        <taxon>Mycenaceae</taxon>
        <taxon>Mycena</taxon>
    </lineage>
</organism>
<keyword evidence="4" id="KW-1185">Reference proteome</keyword>